<keyword evidence="2" id="KW-0963">Cytoplasm</keyword>
<dbReference type="PROSITE" id="PS51450">
    <property type="entry name" value="LRR"/>
    <property type="match status" value="2"/>
</dbReference>
<evidence type="ECO:0000256" key="2">
    <source>
        <dbReference type="ARBA" id="ARBA00022490"/>
    </source>
</evidence>
<evidence type="ECO:0008006" key="8">
    <source>
        <dbReference type="Google" id="ProtNLM"/>
    </source>
</evidence>
<dbReference type="GO" id="GO:0005737">
    <property type="term" value="C:cytoplasm"/>
    <property type="evidence" value="ECO:0007669"/>
    <property type="project" value="UniProtKB-SubCell"/>
</dbReference>
<protein>
    <recommendedName>
        <fullName evidence="8">L domain-like protein</fullName>
    </recommendedName>
</protein>
<evidence type="ECO:0000256" key="4">
    <source>
        <dbReference type="ARBA" id="ARBA00022737"/>
    </source>
</evidence>
<dbReference type="PANTHER" id="PTHR15454">
    <property type="entry name" value="NISCHARIN RELATED"/>
    <property type="match status" value="1"/>
</dbReference>
<name>G3B1H4_CANTC</name>
<gene>
    <name evidence="6" type="ORF">CANTEDRAFT_134275</name>
</gene>
<dbReference type="KEGG" id="cten:18249783"/>
<dbReference type="RefSeq" id="XP_006685780.1">
    <property type="nucleotide sequence ID" value="XM_006685717.1"/>
</dbReference>
<dbReference type="EMBL" id="GL996515">
    <property type="protein sequence ID" value="EGV64974.1"/>
    <property type="molecule type" value="Genomic_DNA"/>
</dbReference>
<dbReference type="Pfam" id="PF13855">
    <property type="entry name" value="LRR_8"/>
    <property type="match status" value="1"/>
</dbReference>
<dbReference type="HOGENOM" id="CLU_009538_1_0_1"/>
<dbReference type="AlphaFoldDB" id="G3B1H4"/>
<keyword evidence="3" id="KW-0433">Leucine-rich repeat</keyword>
<proteinExistence type="predicted"/>
<accession>G3B1H4</accession>
<comment type="subcellular location">
    <subcellularLocation>
        <location evidence="1">Cytoplasm</location>
    </subcellularLocation>
</comment>
<sequence>MGTFSHGDGVIEGDVYVQKLSSYIKRNEENLANGLLMFSKSKSANAHRIKPSRLSISLHHLYYLLEKIENSSLGVDIGPLNIRLDNPNHEPTFISFMANNARSSKHFDSDARSITSISSMKSIVSTASVYWRNLNGNMSKDPKVIVKDIKYLYSSFTKLPCLIITPKTKINSISGYEEYPCDTSVPIRMFKNLQVLEIIDYDPNEIFGWHILSDQLRILVLKGSKISDITEFLFNLVIEDETGRSAFNPIKAGSRSRTYDNNTHDDYHELLPGTNSVFKQPGHSTHTRHRSYTSSSTTSTYTSMTPAFNANPSINSTYTSLSGYHSNGNPTLTRSPTALQDVQEHQLGDSKWSLLRQLSVMDTSITSIPSFAFRPLANLVKLNLSNNLLESIPEGLDQLINVKYINFAENYITNLQNLPRNLKHLTTLNFNNNKLKSLEGLQHLQSLQKIDLRKNNLDSTKSLKPILYLFIQINDQFNNVYLNNNKLPKSFRIDLFNLINGIKSKNNFKIDDSRPGYFESALLLDNEAAVRNLHNFFKSNLTSRDSLDLVSSLSNLNLHDDTKPFIPLSNNQNVTNVELGKLTKSTTNHSISDAKDSPTSVVTQVQVTARMST</sequence>
<dbReference type="Proteomes" id="UP000000707">
    <property type="component" value="Unassembled WGS sequence"/>
</dbReference>
<dbReference type="InterPro" id="IPR001611">
    <property type="entry name" value="Leu-rich_rpt"/>
</dbReference>
<dbReference type="InterPro" id="IPR032675">
    <property type="entry name" value="LRR_dom_sf"/>
</dbReference>
<evidence type="ECO:0000313" key="6">
    <source>
        <dbReference type="EMBL" id="EGV64974.1"/>
    </source>
</evidence>
<dbReference type="PANTHER" id="PTHR15454:SF69">
    <property type="entry name" value="SERINE_THREONINE-PROTEIN KINASE 11-INTERACTING PROTEIN"/>
    <property type="match status" value="1"/>
</dbReference>
<feature type="region of interest" description="Disordered" evidence="5">
    <location>
        <begin position="278"/>
        <end position="298"/>
    </location>
</feature>
<keyword evidence="4" id="KW-0677">Repeat</keyword>
<dbReference type="Gene3D" id="3.80.10.10">
    <property type="entry name" value="Ribonuclease Inhibitor"/>
    <property type="match status" value="1"/>
</dbReference>
<evidence type="ECO:0000313" key="7">
    <source>
        <dbReference type="Proteomes" id="UP000000707"/>
    </source>
</evidence>
<evidence type="ECO:0000256" key="1">
    <source>
        <dbReference type="ARBA" id="ARBA00004496"/>
    </source>
</evidence>
<organism evidence="7">
    <name type="scientific">Candida tenuis (strain ATCC 10573 / BCRC 21748 / CBS 615 / JCM 9827 / NBRC 10315 / NRRL Y-1498 / VKM Y-70)</name>
    <name type="common">Yeast</name>
    <name type="synonym">Yamadazyma tenuis</name>
    <dbReference type="NCBI Taxonomy" id="590646"/>
    <lineage>
        <taxon>Eukaryota</taxon>
        <taxon>Fungi</taxon>
        <taxon>Dikarya</taxon>
        <taxon>Ascomycota</taxon>
        <taxon>Saccharomycotina</taxon>
        <taxon>Pichiomycetes</taxon>
        <taxon>Debaryomycetaceae</taxon>
        <taxon>Yamadazyma</taxon>
    </lineage>
</organism>
<reference evidence="6 7" key="1">
    <citation type="journal article" date="2011" name="Proc. Natl. Acad. Sci. U.S.A.">
        <title>Comparative genomics of xylose-fermenting fungi for enhanced biofuel production.</title>
        <authorList>
            <person name="Wohlbach D.J."/>
            <person name="Kuo A."/>
            <person name="Sato T.K."/>
            <person name="Potts K.M."/>
            <person name="Salamov A.A."/>
            <person name="LaButti K.M."/>
            <person name="Sun H."/>
            <person name="Clum A."/>
            <person name="Pangilinan J.L."/>
            <person name="Lindquist E.A."/>
            <person name="Lucas S."/>
            <person name="Lapidus A."/>
            <person name="Jin M."/>
            <person name="Gunawan C."/>
            <person name="Balan V."/>
            <person name="Dale B.E."/>
            <person name="Jeffries T.W."/>
            <person name="Zinkel R."/>
            <person name="Barry K.W."/>
            <person name="Grigoriev I.V."/>
            <person name="Gasch A.P."/>
        </authorList>
    </citation>
    <scope>NUCLEOTIDE SEQUENCE [LARGE SCALE GENOMIC DNA]</scope>
    <source>
        <strain evidence="7">ATCC 10573 / BCRC 21748 / CBS 615 / JCM 9827 / NBRC 10315 / NRRL Y-1498 / VKM Y-70</strain>
    </source>
</reference>
<keyword evidence="7" id="KW-1185">Reference proteome</keyword>
<dbReference type="SUPFAM" id="SSF52047">
    <property type="entry name" value="RNI-like"/>
    <property type="match status" value="1"/>
</dbReference>
<evidence type="ECO:0000256" key="3">
    <source>
        <dbReference type="ARBA" id="ARBA00022614"/>
    </source>
</evidence>
<dbReference type="GeneID" id="18249783"/>
<evidence type="ECO:0000256" key="5">
    <source>
        <dbReference type="SAM" id="MobiDB-lite"/>
    </source>
</evidence>
<dbReference type="InterPro" id="IPR003591">
    <property type="entry name" value="Leu-rich_rpt_typical-subtyp"/>
</dbReference>
<dbReference type="SMART" id="SM00365">
    <property type="entry name" value="LRR_SD22"/>
    <property type="match status" value="4"/>
</dbReference>
<dbReference type="SMART" id="SM00369">
    <property type="entry name" value="LRR_TYP"/>
    <property type="match status" value="2"/>
</dbReference>
<dbReference type="eggNOG" id="ENOG502QTY2">
    <property type="taxonomic scope" value="Eukaryota"/>
</dbReference>
<dbReference type="OrthoDB" id="676979at2759"/>